<dbReference type="InterPro" id="IPR004294">
    <property type="entry name" value="Carotenoid_Oase"/>
</dbReference>
<comment type="similarity">
    <text evidence="1 6">Belongs to the carotenoid oxygenase family.</text>
</comment>
<feature type="compositionally biased region" description="Basic residues" evidence="7">
    <location>
        <begin position="343"/>
        <end position="352"/>
    </location>
</feature>
<gene>
    <name evidence="9" type="ORF">SSEG_07357</name>
</gene>
<keyword evidence="2 5" id="KW-0479">Metal-binding</keyword>
<keyword evidence="8" id="KW-0472">Membrane</keyword>
<dbReference type="PANTHER" id="PTHR10543">
    <property type="entry name" value="BETA-CAROTENE DIOXYGENASE"/>
    <property type="match status" value="1"/>
</dbReference>
<evidence type="ECO:0000313" key="9">
    <source>
        <dbReference type="EMBL" id="EDY60681.2"/>
    </source>
</evidence>
<dbReference type="GO" id="GO:0016121">
    <property type="term" value="P:carotene catabolic process"/>
    <property type="evidence" value="ECO:0007669"/>
    <property type="project" value="TreeGrafter"/>
</dbReference>
<keyword evidence="4 5" id="KW-0408">Iron</keyword>
<feature type="binding site" evidence="5">
    <location>
        <position position="176"/>
    </location>
    <ligand>
        <name>Fe cation</name>
        <dbReference type="ChEBI" id="CHEBI:24875"/>
        <note>catalytic</note>
    </ligand>
</feature>
<evidence type="ECO:0000256" key="8">
    <source>
        <dbReference type="SAM" id="Phobius"/>
    </source>
</evidence>
<evidence type="ECO:0000256" key="7">
    <source>
        <dbReference type="SAM" id="MobiDB-lite"/>
    </source>
</evidence>
<organism evidence="9 10">
    <name type="scientific">Streptomyces sviceus (strain ATCC 29083 / DSM 924 / JCM 4929 / NBRC 13980 / NCIMB 11184 / NRRL 5439 / UC 5370)</name>
    <dbReference type="NCBI Taxonomy" id="463191"/>
    <lineage>
        <taxon>Bacteria</taxon>
        <taxon>Bacillati</taxon>
        <taxon>Actinomycetota</taxon>
        <taxon>Actinomycetes</taxon>
        <taxon>Kitasatosporales</taxon>
        <taxon>Streptomycetaceae</taxon>
        <taxon>Streptomyces</taxon>
    </lineage>
</organism>
<comment type="cofactor">
    <cofactor evidence="5 6">
        <name>Fe(2+)</name>
        <dbReference type="ChEBI" id="CHEBI:29033"/>
    </cofactor>
    <text evidence="5 6">Binds 1 Fe(2+) ion per subunit.</text>
</comment>
<keyword evidence="8" id="KW-1133">Transmembrane helix</keyword>
<keyword evidence="3 6" id="KW-0560">Oxidoreductase</keyword>
<name>B5I6H6_STRX2</name>
<dbReference type="AlphaFoldDB" id="B5I6H6"/>
<keyword evidence="6" id="KW-0223">Dioxygenase</keyword>
<proteinExistence type="inferred from homology"/>
<dbReference type="Pfam" id="PF03055">
    <property type="entry name" value="RPE65"/>
    <property type="match status" value="1"/>
</dbReference>
<keyword evidence="8" id="KW-0812">Transmembrane</keyword>
<feature type="transmembrane region" description="Helical" evidence="8">
    <location>
        <begin position="87"/>
        <end position="110"/>
    </location>
</feature>
<evidence type="ECO:0000256" key="5">
    <source>
        <dbReference type="PIRSR" id="PIRSR604294-1"/>
    </source>
</evidence>
<protein>
    <recommendedName>
        <fullName evidence="6">Dioxygenase</fullName>
        <ecNumber evidence="6">1.13.11.-</ecNumber>
    </recommendedName>
</protein>
<dbReference type="eggNOG" id="COG3670">
    <property type="taxonomic scope" value="Bacteria"/>
</dbReference>
<evidence type="ECO:0000256" key="2">
    <source>
        <dbReference type="ARBA" id="ARBA00022723"/>
    </source>
</evidence>
<accession>B5I6H6</accession>
<dbReference type="EC" id="1.13.11.-" evidence="6"/>
<evidence type="ECO:0000256" key="3">
    <source>
        <dbReference type="ARBA" id="ARBA00023002"/>
    </source>
</evidence>
<dbReference type="EMBL" id="CM000951">
    <property type="protein sequence ID" value="EDY60681.2"/>
    <property type="molecule type" value="Genomic_DNA"/>
</dbReference>
<evidence type="ECO:0000256" key="6">
    <source>
        <dbReference type="RuleBase" id="RU364048"/>
    </source>
</evidence>
<feature type="non-terminal residue" evidence="9">
    <location>
        <position position="372"/>
    </location>
</feature>
<dbReference type="GO" id="GO:0046872">
    <property type="term" value="F:metal ion binding"/>
    <property type="evidence" value="ECO:0007669"/>
    <property type="project" value="UniProtKB-KW"/>
</dbReference>
<sequence>MSAIGALTWTYVLVGAPLRVWGLPASTWEFPGVPAEVCTGTGRRLPGSGRCREPCGQPLAGASRDGRRCGRWVTSPTPTRSPPGRDASIQILGFGLCALVVAGVAAYASYVHQREFALQGGADGVSASLRPLSVDGLLLLATVGLLQPSGTRARRPRAGIAADVRWVDVDPVWIFHTLNAYDDGERVVPDVVTHPRMMSKATGSIEAHGTPALDRYTLDPAAGKATVQRLDDRPQEFPRINDRLISLPYRYGYTAVTTDLIESFASTLELEQLPDDAFSNRLIKHDLHRGTQEIRTFGRAATLAEPVFVPAAAGGAEDDGYLSVFVHDPERLRHRPGDPGGPGRHRGPRGHRPSAGPGPPRLPRQLDPRRGL</sequence>
<evidence type="ECO:0000256" key="4">
    <source>
        <dbReference type="ARBA" id="ARBA00023004"/>
    </source>
</evidence>
<evidence type="ECO:0000313" key="10">
    <source>
        <dbReference type="Proteomes" id="UP000002785"/>
    </source>
</evidence>
<dbReference type="GO" id="GO:0010436">
    <property type="term" value="F:carotenoid dioxygenase activity"/>
    <property type="evidence" value="ECO:0007669"/>
    <property type="project" value="TreeGrafter"/>
</dbReference>
<keyword evidence="10" id="KW-1185">Reference proteome</keyword>
<dbReference type="PANTHER" id="PTHR10543:SF89">
    <property type="entry name" value="CAROTENOID 9,10(9',10')-CLEAVAGE DIOXYGENASE 1"/>
    <property type="match status" value="1"/>
</dbReference>
<dbReference type="Proteomes" id="UP000002785">
    <property type="component" value="Chromosome"/>
</dbReference>
<reference evidence="9" key="1">
    <citation type="submission" date="2009-10" db="EMBL/GenBank/DDBJ databases">
        <title>The genome sequence of Streptomyces sviceus strain ATCC 29083.</title>
        <authorList>
            <consortium name="The Broad Institute Genome Sequencing Platform"/>
            <consortium name="Broad Institute Microbial Sequencing Center"/>
            <person name="Fischbach M."/>
            <person name="Godfrey P."/>
            <person name="Ward D."/>
            <person name="Young S."/>
            <person name="Zeng Q."/>
            <person name="Koehrsen M."/>
            <person name="Alvarado L."/>
            <person name="Berlin A.M."/>
            <person name="Bochicchio J."/>
            <person name="Borenstein D."/>
            <person name="Chapman S.B."/>
            <person name="Chen Z."/>
            <person name="Engels R."/>
            <person name="Freedman E."/>
            <person name="Gellesch M."/>
            <person name="Goldberg J."/>
            <person name="Griggs A."/>
            <person name="Gujja S."/>
            <person name="Heilman E.R."/>
            <person name="Heiman D.I."/>
            <person name="Hepburn T.A."/>
            <person name="Howarth C."/>
            <person name="Jen D."/>
            <person name="Larson L."/>
            <person name="Lewis B."/>
            <person name="Mehta T."/>
            <person name="Park D."/>
            <person name="Pearson M."/>
            <person name="Richards J."/>
            <person name="Roberts A."/>
            <person name="Saif S."/>
            <person name="Shea T.D."/>
            <person name="Shenoy N."/>
            <person name="Sisk P."/>
            <person name="Stolte C."/>
            <person name="Sykes S.N."/>
            <person name="Thomson T."/>
            <person name="Walk T."/>
            <person name="White J."/>
            <person name="Yandava C."/>
            <person name="Straight P."/>
            <person name="Clardy J."/>
            <person name="Hung D."/>
            <person name="Kolter R."/>
            <person name="Mekalanos J."/>
            <person name="Walker S."/>
            <person name="Walsh C.T."/>
            <person name="Wieland-Brown L.C."/>
            <person name="Haas B."/>
            <person name="Nusbaum C."/>
            <person name="Birren B."/>
        </authorList>
    </citation>
    <scope>NUCLEOTIDE SEQUENCE [LARGE SCALE GENOMIC DNA]</scope>
    <source>
        <strain evidence="9">ATCC 29083</strain>
    </source>
</reference>
<evidence type="ECO:0000256" key="1">
    <source>
        <dbReference type="ARBA" id="ARBA00006787"/>
    </source>
</evidence>
<dbReference type="HOGENOM" id="CLU_745016_0_0_11"/>
<feature type="region of interest" description="Disordered" evidence="7">
    <location>
        <begin position="330"/>
        <end position="372"/>
    </location>
</feature>